<dbReference type="EMBL" id="CAJVQC010010532">
    <property type="protein sequence ID" value="CAG8617736.1"/>
    <property type="molecule type" value="Genomic_DNA"/>
</dbReference>
<reference evidence="1" key="1">
    <citation type="submission" date="2021-06" db="EMBL/GenBank/DDBJ databases">
        <authorList>
            <person name="Kallberg Y."/>
            <person name="Tangrot J."/>
            <person name="Rosling A."/>
        </authorList>
    </citation>
    <scope>NUCLEOTIDE SEQUENCE</scope>
    <source>
        <strain evidence="1">MA461A</strain>
    </source>
</reference>
<accession>A0ACA9MZ65</accession>
<evidence type="ECO:0000313" key="1">
    <source>
        <dbReference type="EMBL" id="CAG8617736.1"/>
    </source>
</evidence>
<sequence>QIVQLVITTESNIIQTFMMYLPTQQSYSDKNMKNFITLKEGKPNLTNDYKLIKLLEGYENDIPELKIVIHAKEIKHTRQIESKTYVLHIDISNTGKDAREKVQIKLNLEKILRKIQKTKKSIKKELQYFEDENGNKVPRVRLCFDTQYYFAAGAGRFIKDYKEILDKYKKEIYLIHINNVIKERKFQQQKTSGKIQEQKNEQIAKVYILRKYAGNLIAEDKELYASIEK</sequence>
<protein>
    <submittedName>
        <fullName evidence="1">18147_t:CDS:1</fullName>
    </submittedName>
</protein>
<dbReference type="Proteomes" id="UP000789920">
    <property type="component" value="Unassembled WGS sequence"/>
</dbReference>
<comment type="caution">
    <text evidence="1">The sequence shown here is derived from an EMBL/GenBank/DDBJ whole genome shotgun (WGS) entry which is preliminary data.</text>
</comment>
<gene>
    <name evidence="1" type="ORF">RPERSI_LOCUS6580</name>
</gene>
<feature type="non-terminal residue" evidence="1">
    <location>
        <position position="1"/>
    </location>
</feature>
<name>A0ACA9MZ65_9GLOM</name>
<organism evidence="1 2">
    <name type="scientific">Racocetra persica</name>
    <dbReference type="NCBI Taxonomy" id="160502"/>
    <lineage>
        <taxon>Eukaryota</taxon>
        <taxon>Fungi</taxon>
        <taxon>Fungi incertae sedis</taxon>
        <taxon>Mucoromycota</taxon>
        <taxon>Glomeromycotina</taxon>
        <taxon>Glomeromycetes</taxon>
        <taxon>Diversisporales</taxon>
        <taxon>Gigasporaceae</taxon>
        <taxon>Racocetra</taxon>
    </lineage>
</organism>
<keyword evidence="2" id="KW-1185">Reference proteome</keyword>
<proteinExistence type="predicted"/>
<evidence type="ECO:0000313" key="2">
    <source>
        <dbReference type="Proteomes" id="UP000789920"/>
    </source>
</evidence>